<keyword evidence="1 3" id="KW-0378">Hydrolase</keyword>
<evidence type="ECO:0000313" key="3">
    <source>
        <dbReference type="EMBL" id="MCB6520114.1"/>
    </source>
</evidence>
<dbReference type="InterPro" id="IPR036881">
    <property type="entry name" value="Glyco_hydro_3_C_sf"/>
</dbReference>
<protein>
    <submittedName>
        <fullName evidence="3">Glycoside hydrolase family 3 C-terminal domain-containing protein</fullName>
    </submittedName>
</protein>
<accession>A0AAP2VMP4</accession>
<evidence type="ECO:0000256" key="1">
    <source>
        <dbReference type="ARBA" id="ARBA00022801"/>
    </source>
</evidence>
<dbReference type="GO" id="GO:0005975">
    <property type="term" value="P:carbohydrate metabolic process"/>
    <property type="evidence" value="ECO:0007669"/>
    <property type="project" value="InterPro"/>
</dbReference>
<evidence type="ECO:0000259" key="2">
    <source>
        <dbReference type="Pfam" id="PF01915"/>
    </source>
</evidence>
<dbReference type="SUPFAM" id="SSF52279">
    <property type="entry name" value="Beta-D-glucan exohydrolase, C-terminal domain"/>
    <property type="match status" value="1"/>
</dbReference>
<comment type="caution">
    <text evidence="3">The sequence shown here is derived from an EMBL/GenBank/DDBJ whole genome shotgun (WGS) entry which is preliminary data.</text>
</comment>
<feature type="domain" description="Glycoside hydrolase family 3 C-terminal" evidence="2">
    <location>
        <begin position="76"/>
        <end position="173"/>
    </location>
</feature>
<dbReference type="Pfam" id="PF01915">
    <property type="entry name" value="Glyco_hydro_3_C"/>
    <property type="match status" value="1"/>
</dbReference>
<dbReference type="Gene3D" id="3.40.50.1700">
    <property type="entry name" value="Glycoside hydrolase family 3 C-terminal domain"/>
    <property type="match status" value="1"/>
</dbReference>
<evidence type="ECO:0000313" key="4">
    <source>
        <dbReference type="Proteomes" id="UP001198806"/>
    </source>
</evidence>
<dbReference type="InterPro" id="IPR002772">
    <property type="entry name" value="Glyco_hydro_3_C"/>
</dbReference>
<reference evidence="3" key="1">
    <citation type="submission" date="2021-10" db="EMBL/GenBank/DDBJ databases">
        <title>Collection of gut derived symbiotic bacterial strains cultured from healthy donors.</title>
        <authorList>
            <person name="Lin H."/>
            <person name="Littmann E."/>
            <person name="Kohout C."/>
            <person name="Pamer E.G."/>
        </authorList>
    </citation>
    <scope>NUCLEOTIDE SEQUENCE</scope>
    <source>
        <strain evidence="3">DFI.2.94</strain>
    </source>
</reference>
<gene>
    <name evidence="3" type="ORF">LI194_20245</name>
</gene>
<proteinExistence type="predicted"/>
<dbReference type="Proteomes" id="UP001198806">
    <property type="component" value="Unassembled WGS sequence"/>
</dbReference>
<dbReference type="EMBL" id="JAJCNI010000038">
    <property type="protein sequence ID" value="MCB6520114.1"/>
    <property type="molecule type" value="Genomic_DNA"/>
</dbReference>
<dbReference type="GO" id="GO:0004553">
    <property type="term" value="F:hydrolase activity, hydrolyzing O-glycosyl compounds"/>
    <property type="evidence" value="ECO:0007669"/>
    <property type="project" value="InterPro"/>
</dbReference>
<dbReference type="AlphaFoldDB" id="A0AAP2VMP4"/>
<sequence>MVFMTSPNSGTGYDKSDCEKGGNGYMPISLQYNDYTATYARNPSLAGGDPFENFTNRSYKGKSVKTANKQDMLSVLETKAKMKGKPVIVSLEMDKPTIMSEFEGSADAILVNFGVQNQAVLDIISGKTEPSALLPLQMPADMRIVEEQFEDVPRDMKCYTDSEGHLYDFAFCMNWKGVIDYERVTKYK</sequence>
<name>A0AAP2VMP4_PARDI</name>
<organism evidence="3 4">
    <name type="scientific">Parabacteroides distasonis</name>
    <dbReference type="NCBI Taxonomy" id="823"/>
    <lineage>
        <taxon>Bacteria</taxon>
        <taxon>Pseudomonadati</taxon>
        <taxon>Bacteroidota</taxon>
        <taxon>Bacteroidia</taxon>
        <taxon>Bacteroidales</taxon>
        <taxon>Tannerellaceae</taxon>
        <taxon>Parabacteroides</taxon>
    </lineage>
</organism>